<organism evidence="2 3">
    <name type="scientific">Thermincola potens (strain JR)</name>
    <dbReference type="NCBI Taxonomy" id="635013"/>
    <lineage>
        <taxon>Bacteria</taxon>
        <taxon>Bacillati</taxon>
        <taxon>Bacillota</taxon>
        <taxon>Clostridia</taxon>
        <taxon>Eubacteriales</taxon>
        <taxon>Thermincolaceae</taxon>
        <taxon>Thermincola</taxon>
    </lineage>
</organism>
<keyword evidence="3" id="KW-1185">Reference proteome</keyword>
<sequence length="245" mass="27909">MKNYVLTDLLLYFFIYSFAGWILETVYASVRKKKFVNRGFLRGPFCPVYGFGSIIIILSSAWVDNSLAAAPGIHFLAVKILVAAILATVLEYFTGYALEKLFGCKWWDYSENFLNLQGKVCLKFSLLWGLLAYILTEIIHPRVAGFISSLPLFTKAAATSILAIYLVTDTVKSTGDILNLIKIVLAYDKNPLEKTIAAINRYKRIFSAFPQLYFINLDKINHEIRGYLHEKSEQIKTQIRKWHSG</sequence>
<evidence type="ECO:0000256" key="1">
    <source>
        <dbReference type="SAM" id="Phobius"/>
    </source>
</evidence>
<gene>
    <name evidence="2" type="ordered locus">TherJR_1966</name>
</gene>
<keyword evidence="1" id="KW-0472">Membrane</keyword>
<dbReference type="KEGG" id="tjr:TherJR_1966"/>
<feature type="transmembrane region" description="Helical" evidence="1">
    <location>
        <begin position="42"/>
        <end position="63"/>
    </location>
</feature>
<feature type="transmembrane region" description="Helical" evidence="1">
    <location>
        <begin position="146"/>
        <end position="167"/>
    </location>
</feature>
<dbReference type="Pfam" id="PF06541">
    <property type="entry name" value="ABC_trans_CmpB"/>
    <property type="match status" value="1"/>
</dbReference>
<dbReference type="AlphaFoldDB" id="D5X895"/>
<evidence type="ECO:0008006" key="4">
    <source>
        <dbReference type="Google" id="ProtNLM"/>
    </source>
</evidence>
<dbReference type="InterPro" id="IPR010540">
    <property type="entry name" value="CmpB_TMEM229"/>
</dbReference>
<feature type="transmembrane region" description="Helical" evidence="1">
    <location>
        <begin position="12"/>
        <end position="30"/>
    </location>
</feature>
<protein>
    <recommendedName>
        <fullName evidence="4">ABC transporter permease</fullName>
    </recommendedName>
</protein>
<dbReference type="HOGENOM" id="CLU_055257_2_1_9"/>
<dbReference type="RefSeq" id="WP_013120823.1">
    <property type="nucleotide sequence ID" value="NC_014152.1"/>
</dbReference>
<keyword evidence="1" id="KW-0812">Transmembrane</keyword>
<dbReference type="eggNOG" id="COG4905">
    <property type="taxonomic scope" value="Bacteria"/>
</dbReference>
<evidence type="ECO:0000313" key="3">
    <source>
        <dbReference type="Proteomes" id="UP000002377"/>
    </source>
</evidence>
<proteinExistence type="predicted"/>
<keyword evidence="1" id="KW-1133">Transmembrane helix</keyword>
<dbReference type="STRING" id="635013.TherJR_1966"/>
<evidence type="ECO:0000313" key="2">
    <source>
        <dbReference type="EMBL" id="ADG82815.1"/>
    </source>
</evidence>
<dbReference type="OrthoDB" id="9789229at2"/>
<feature type="transmembrane region" description="Helical" evidence="1">
    <location>
        <begin position="120"/>
        <end position="140"/>
    </location>
</feature>
<dbReference type="EMBL" id="CP002028">
    <property type="protein sequence ID" value="ADG82815.1"/>
    <property type="molecule type" value="Genomic_DNA"/>
</dbReference>
<dbReference type="Proteomes" id="UP000002377">
    <property type="component" value="Chromosome"/>
</dbReference>
<accession>D5X895</accession>
<name>D5X895_THEPJ</name>
<feature type="transmembrane region" description="Helical" evidence="1">
    <location>
        <begin position="75"/>
        <end position="99"/>
    </location>
</feature>
<reference evidence="2 3" key="1">
    <citation type="submission" date="2010-05" db="EMBL/GenBank/DDBJ databases">
        <title>Complete sequence of Thermincola sp. JR.</title>
        <authorList>
            <consortium name="US DOE Joint Genome Institute"/>
            <person name="Lucas S."/>
            <person name="Copeland A."/>
            <person name="Lapidus A."/>
            <person name="Cheng J.-F."/>
            <person name="Bruce D."/>
            <person name="Goodwin L."/>
            <person name="Pitluck S."/>
            <person name="Chertkov O."/>
            <person name="Detter J.C."/>
            <person name="Han C."/>
            <person name="Tapia R."/>
            <person name="Land M."/>
            <person name="Hauser L."/>
            <person name="Kyrpides N."/>
            <person name="Mikhailova N."/>
            <person name="Hazen T.C."/>
            <person name="Woyke T."/>
        </authorList>
    </citation>
    <scope>NUCLEOTIDE SEQUENCE [LARGE SCALE GENOMIC DNA]</scope>
    <source>
        <strain evidence="2 3">JR</strain>
    </source>
</reference>